<keyword evidence="2 8" id="KW-0812">Transmembrane</keyword>
<name>A0AAD4DCX6_9FUNG</name>
<feature type="transmembrane region" description="Helical" evidence="8">
    <location>
        <begin position="1230"/>
        <end position="1253"/>
    </location>
</feature>
<dbReference type="Pfam" id="PF00520">
    <property type="entry name" value="Ion_trans"/>
    <property type="match status" value="1"/>
</dbReference>
<dbReference type="GO" id="GO:0005216">
    <property type="term" value="F:monoatomic ion channel activity"/>
    <property type="evidence" value="ECO:0007669"/>
    <property type="project" value="InterPro"/>
</dbReference>
<evidence type="ECO:0000256" key="7">
    <source>
        <dbReference type="SAM" id="MobiDB-lite"/>
    </source>
</evidence>
<protein>
    <recommendedName>
        <fullName evidence="9">Ion transport domain-containing protein</fullName>
    </recommendedName>
</protein>
<sequence length="1568" mass="180165">MAGLVAIDIPEENPVTRDSARRRDDDVNEDNVLILGVSNVHKGRGEKEIEEDKEQPDGALPPPQPRYRSYFEVLDDDQLAHELLLQPVEETRLPITFKPITNYLKWTIPTPPRVKKSHYDIVLGISAKTMDLDAVEAIVITVIHNIGDSPLGKSEVITSQELRRLCSDEVQDKTEENKKNASRASRGSEATFIASDDGCFRWKLHEKLILHGQQEEGKKEEKEEEKEDKSTMIVMEVKTWQGESTDYGLIELHYTEILTDAQAFYMDDPMYREHRPFIHTIDLNRTGCLQLDTDPQGPKRVTDYTISGDGSHVLVTTVAGDHRFLQLWNFKEPLPVASPPRSRKESNNSRQSTCSKEPPTKPFQPQLVAWMQLPMAHEIAYDYCLSWNGSQLVYIDLDRLDAPDVDDEEEELANNKACRKNGTICTESPLKNDTAFYKVDTRFTEVPPGAIAGSGFRRFNAEERCPQLRDFFAKSAFHIVATQDQDIRDELFVTCDGITIEVYNVFEEWIHLRTIRMDHPWSVPRFAVVVFGALLKQLCGPYLVIGNPDAYEVSTWDIEQGVRLSSYMDLTYEQFEAVRFSTSMSKDGRLIAIPGKHHVDIFWTTTWTRAASYTIHEMEHDPSIGSVRFIRNDTQLTVEYNSSQLFYQRNRGCVFNTDSMALVEKYVVDGCDTFVTSSDHATSPHTICIGVSQLSLFNLEDRMFQSPSIRKRHCQESCFSYDSYIYDYAETLAPTGLVFKAEKSIVPVIVHDRRVDQPFVTITVSDKGLPVQRMSVPLPKDLNFNIHRLNFIGNCSHLSLSLEGLVLIWSTPQTPQDKFTLRLVHTFSVRTDWEVCIHGQLFGLLPDYESVVSSRSLDDPIRGTEADFLGGSGFLSEIFQNAGKELQEDIIHYIGKYINFYISGTDCDSNIVQYTCSKWMAETHRSTVLLWRALLSHPTGRWIPRHDMNKDTNPIHCLLAKTGEHPKAFELAEVFIEYCTRQAKLEKDPHFLLPIRQCLRELTDPKKPYSEVTQELFRELAYIPVRNHDYIVEHHKIAHSWKFRWKFWKPIPRGLHQYRDQVLQVTSAPTAHAPKYIFSRDIYLATFDMLWLKKGSDPSHSEDPEMSEESIGFHSWPFVIKALISRRLRFIHNPTIVCHPFEHKTLDNPAIAALVKYKWNTIGHQYWLLRFLTQCVYYVLVLVGVFMQIYSYSNVDAMNGVFIAIIVMASMFLWLEFFQLLEDTKQYLGSVYNMVDLFAFVTPLVASILQLVWSDSDAQNSLFSFSVLFLFLHFLFELRVIRGVCKFVSIIIHAISSIRVFFFVFAGGLLAFAIAIMHLLHTCTDADVCPSYTDDFSFNMFRVLSMTYFMMGGMYDPVNNGFKHDDVGFHMMMVVFFFFTVILMLNVLIALINHAIDDGDRTWELDWLQNRMRYVESAENFTYNIPGFRAAHDFFPETIYYTATALQVRDYKKTTKSIKEQNASTFELATVSEIKTRVSTSSNSSGIGQDWQPQLEESTASNACAGGGGDNGAAVLAMLKQFQEEQNRAREEQQRVYEELRFAHEEQRQAANELKKELALLKEDLRRR</sequence>
<feature type="domain" description="Ion transport" evidence="9">
    <location>
        <begin position="1177"/>
        <end position="1400"/>
    </location>
</feature>
<reference evidence="10" key="1">
    <citation type="journal article" date="2020" name="Fungal Divers.">
        <title>Resolving the Mortierellaceae phylogeny through synthesis of multi-gene phylogenetics and phylogenomics.</title>
        <authorList>
            <person name="Vandepol N."/>
            <person name="Liber J."/>
            <person name="Desiro A."/>
            <person name="Na H."/>
            <person name="Kennedy M."/>
            <person name="Barry K."/>
            <person name="Grigoriev I.V."/>
            <person name="Miller A.N."/>
            <person name="O'Donnell K."/>
            <person name="Stajich J.E."/>
            <person name="Bonito G."/>
        </authorList>
    </citation>
    <scope>NUCLEOTIDE SEQUENCE</scope>
    <source>
        <strain evidence="10">NRRL 28262</strain>
    </source>
</reference>
<feature type="transmembrane region" description="Helical" evidence="8">
    <location>
        <begin position="1259"/>
        <end position="1278"/>
    </location>
</feature>
<dbReference type="SUPFAM" id="SSF69322">
    <property type="entry name" value="Tricorn protease domain 2"/>
    <property type="match status" value="1"/>
</dbReference>
<evidence type="ECO:0000256" key="6">
    <source>
        <dbReference type="SAM" id="Coils"/>
    </source>
</evidence>
<comment type="caution">
    <text evidence="10">The sequence shown here is derived from an EMBL/GenBank/DDBJ whole genome shotgun (WGS) entry which is preliminary data.</text>
</comment>
<feature type="region of interest" description="Disordered" evidence="7">
    <location>
        <begin position="168"/>
        <end position="187"/>
    </location>
</feature>
<organism evidence="10 11">
    <name type="scientific">Linnemannia exigua</name>
    <dbReference type="NCBI Taxonomy" id="604196"/>
    <lineage>
        <taxon>Eukaryota</taxon>
        <taxon>Fungi</taxon>
        <taxon>Fungi incertae sedis</taxon>
        <taxon>Mucoromycota</taxon>
        <taxon>Mortierellomycotina</taxon>
        <taxon>Mortierellomycetes</taxon>
        <taxon>Mortierellales</taxon>
        <taxon>Mortierellaceae</taxon>
        <taxon>Linnemannia</taxon>
    </lineage>
</organism>
<feature type="transmembrane region" description="Helical" evidence="8">
    <location>
        <begin position="1367"/>
        <end position="1392"/>
    </location>
</feature>
<dbReference type="GO" id="GO:0005886">
    <property type="term" value="C:plasma membrane"/>
    <property type="evidence" value="ECO:0007669"/>
    <property type="project" value="TreeGrafter"/>
</dbReference>
<keyword evidence="6" id="KW-0175">Coiled coil</keyword>
<feature type="compositionally biased region" description="Basic and acidic residues" evidence="7">
    <location>
        <begin position="168"/>
        <end position="179"/>
    </location>
</feature>
<dbReference type="Proteomes" id="UP001194580">
    <property type="component" value="Unassembled WGS sequence"/>
</dbReference>
<feature type="transmembrane region" description="Helical" evidence="8">
    <location>
        <begin position="1336"/>
        <end position="1355"/>
    </location>
</feature>
<dbReference type="PANTHER" id="PTHR10582:SF2">
    <property type="entry name" value="INACTIVE"/>
    <property type="match status" value="1"/>
</dbReference>
<dbReference type="GO" id="GO:0098703">
    <property type="term" value="P:calcium ion import across plasma membrane"/>
    <property type="evidence" value="ECO:0007669"/>
    <property type="project" value="TreeGrafter"/>
</dbReference>
<gene>
    <name evidence="10" type="ORF">BGZ95_009621</name>
</gene>
<evidence type="ECO:0000259" key="9">
    <source>
        <dbReference type="Pfam" id="PF00520"/>
    </source>
</evidence>
<keyword evidence="4 8" id="KW-1133">Transmembrane helix</keyword>
<dbReference type="CDD" id="cd22249">
    <property type="entry name" value="UDM1_RNF168_RNF169-like"/>
    <property type="match status" value="1"/>
</dbReference>
<evidence type="ECO:0000313" key="11">
    <source>
        <dbReference type="Proteomes" id="UP001194580"/>
    </source>
</evidence>
<evidence type="ECO:0000256" key="1">
    <source>
        <dbReference type="ARBA" id="ARBA00004141"/>
    </source>
</evidence>
<feature type="compositionally biased region" description="Basic and acidic residues" evidence="7">
    <location>
        <begin position="14"/>
        <end position="25"/>
    </location>
</feature>
<accession>A0AAD4DCX6</accession>
<dbReference type="EMBL" id="JAAAIL010000581">
    <property type="protein sequence ID" value="KAG0274617.1"/>
    <property type="molecule type" value="Genomic_DNA"/>
</dbReference>
<feature type="transmembrane region" description="Helical" evidence="8">
    <location>
        <begin position="1290"/>
        <end position="1316"/>
    </location>
</feature>
<keyword evidence="11" id="KW-1185">Reference proteome</keyword>
<proteinExistence type="predicted"/>
<feature type="region of interest" description="Disordered" evidence="7">
    <location>
        <begin position="1"/>
        <end position="66"/>
    </location>
</feature>
<feature type="transmembrane region" description="Helical" evidence="8">
    <location>
        <begin position="1167"/>
        <end position="1191"/>
    </location>
</feature>
<evidence type="ECO:0000256" key="3">
    <source>
        <dbReference type="ARBA" id="ARBA00022737"/>
    </source>
</evidence>
<dbReference type="InterPro" id="IPR024862">
    <property type="entry name" value="TRPV"/>
</dbReference>
<keyword evidence="5 8" id="KW-0472">Membrane</keyword>
<evidence type="ECO:0000313" key="10">
    <source>
        <dbReference type="EMBL" id="KAG0274617.1"/>
    </source>
</evidence>
<evidence type="ECO:0000256" key="5">
    <source>
        <dbReference type="ARBA" id="ARBA00023136"/>
    </source>
</evidence>
<feature type="region of interest" description="Disordered" evidence="7">
    <location>
        <begin position="336"/>
        <end position="361"/>
    </location>
</feature>
<keyword evidence="3" id="KW-0677">Repeat</keyword>
<evidence type="ECO:0000256" key="8">
    <source>
        <dbReference type="SAM" id="Phobius"/>
    </source>
</evidence>
<evidence type="ECO:0000256" key="4">
    <source>
        <dbReference type="ARBA" id="ARBA00022989"/>
    </source>
</evidence>
<evidence type="ECO:0000256" key="2">
    <source>
        <dbReference type="ARBA" id="ARBA00022692"/>
    </source>
</evidence>
<dbReference type="InterPro" id="IPR005821">
    <property type="entry name" value="Ion_trans_dom"/>
</dbReference>
<comment type="subcellular location">
    <subcellularLocation>
        <location evidence="1">Membrane</location>
        <topology evidence="1">Multi-pass membrane protein</topology>
    </subcellularLocation>
</comment>
<dbReference type="PANTHER" id="PTHR10582">
    <property type="entry name" value="TRANSIENT RECEPTOR POTENTIAL ION CHANNEL PROTEIN"/>
    <property type="match status" value="1"/>
</dbReference>
<feature type="coiled-coil region" evidence="6">
    <location>
        <begin position="1519"/>
        <end position="1568"/>
    </location>
</feature>
<feature type="transmembrane region" description="Helical" evidence="8">
    <location>
        <begin position="1197"/>
        <end position="1218"/>
    </location>
</feature>